<dbReference type="GO" id="GO:0005739">
    <property type="term" value="C:mitochondrion"/>
    <property type="evidence" value="ECO:0007669"/>
    <property type="project" value="TreeGrafter"/>
</dbReference>
<dbReference type="GO" id="GO:0046452">
    <property type="term" value="P:dihydrofolate metabolic process"/>
    <property type="evidence" value="ECO:0007669"/>
    <property type="project" value="TreeGrafter"/>
</dbReference>
<keyword evidence="5" id="KW-0560">Oxidoreductase</keyword>
<dbReference type="Gene3D" id="3.40.430.10">
    <property type="entry name" value="Dihydrofolate Reductase, subunit A"/>
    <property type="match status" value="1"/>
</dbReference>
<keyword evidence="4" id="KW-0521">NADP</keyword>
<evidence type="ECO:0000313" key="9">
    <source>
        <dbReference type="Proteomes" id="UP000887567"/>
    </source>
</evidence>
<dbReference type="GO" id="GO:0004146">
    <property type="term" value="F:dihydrofolate reductase activity"/>
    <property type="evidence" value="ECO:0007669"/>
    <property type="project" value="UniProtKB-EC"/>
</dbReference>
<evidence type="ECO:0000256" key="1">
    <source>
        <dbReference type="ARBA" id="ARBA00004903"/>
    </source>
</evidence>
<dbReference type="EC" id="1.5.1.3" evidence="2"/>
<name>A0A913Y221_EXADI</name>
<evidence type="ECO:0000256" key="3">
    <source>
        <dbReference type="ARBA" id="ARBA00022563"/>
    </source>
</evidence>
<dbReference type="GO" id="GO:0046654">
    <property type="term" value="P:tetrahydrofolate biosynthetic process"/>
    <property type="evidence" value="ECO:0007669"/>
    <property type="project" value="InterPro"/>
</dbReference>
<evidence type="ECO:0000259" key="7">
    <source>
        <dbReference type="PROSITE" id="PS51330"/>
    </source>
</evidence>
<dbReference type="InterPro" id="IPR001796">
    <property type="entry name" value="DHFR_dom"/>
</dbReference>
<dbReference type="InterPro" id="IPR012259">
    <property type="entry name" value="DHFR"/>
</dbReference>
<dbReference type="AlphaFoldDB" id="A0A913Y221"/>
<evidence type="ECO:0000256" key="5">
    <source>
        <dbReference type="ARBA" id="ARBA00023002"/>
    </source>
</evidence>
<dbReference type="RefSeq" id="XP_020912872.1">
    <property type="nucleotide sequence ID" value="XM_021057213.2"/>
</dbReference>
<dbReference type="OMA" id="TINVFIF"/>
<sequence>MGRKTWESIPKKFRPLPGRVNIVLSRMLKNPPSGVHYMCSSLDDALDLVFKEPLASKIERVFVIGGAAVYKDAMDHKSCRKLYTTEIDYEYGCDVFYPEFDRNIYKPIRDEKVSSEVREEDGVSYKFCVYERI</sequence>
<organism evidence="8 9">
    <name type="scientific">Exaiptasia diaphana</name>
    <name type="common">Tropical sea anemone</name>
    <name type="synonym">Aiptasia pulchella</name>
    <dbReference type="NCBI Taxonomy" id="2652724"/>
    <lineage>
        <taxon>Eukaryota</taxon>
        <taxon>Metazoa</taxon>
        <taxon>Cnidaria</taxon>
        <taxon>Anthozoa</taxon>
        <taxon>Hexacorallia</taxon>
        <taxon>Actiniaria</taxon>
        <taxon>Aiptasiidae</taxon>
        <taxon>Exaiptasia</taxon>
    </lineage>
</organism>
<dbReference type="SUPFAM" id="SSF53597">
    <property type="entry name" value="Dihydrofolate reductase-like"/>
    <property type="match status" value="1"/>
</dbReference>
<accession>A0A913Y221</accession>
<protein>
    <recommendedName>
        <fullName evidence="2">dihydrofolate reductase</fullName>
        <ecNumber evidence="2">1.5.1.3</ecNumber>
    </recommendedName>
</protein>
<comment type="catalytic activity">
    <reaction evidence="6">
        <text>(6S)-5,6,7,8-tetrahydrofolate + NADP(+) = 7,8-dihydrofolate + NADPH + H(+)</text>
        <dbReference type="Rhea" id="RHEA:15009"/>
        <dbReference type="ChEBI" id="CHEBI:15378"/>
        <dbReference type="ChEBI" id="CHEBI:57451"/>
        <dbReference type="ChEBI" id="CHEBI:57453"/>
        <dbReference type="ChEBI" id="CHEBI:57783"/>
        <dbReference type="ChEBI" id="CHEBI:58349"/>
        <dbReference type="EC" id="1.5.1.3"/>
    </reaction>
</comment>
<evidence type="ECO:0000313" key="8">
    <source>
        <dbReference type="EnsemblMetazoa" id="XP_020912872.1"/>
    </source>
</evidence>
<dbReference type="PANTHER" id="PTHR48069:SF3">
    <property type="entry name" value="DIHYDROFOLATE REDUCTASE"/>
    <property type="match status" value="1"/>
</dbReference>
<dbReference type="PROSITE" id="PS51330">
    <property type="entry name" value="DHFR_2"/>
    <property type="match status" value="1"/>
</dbReference>
<keyword evidence="3" id="KW-0554">One-carbon metabolism</keyword>
<dbReference type="GO" id="GO:0050661">
    <property type="term" value="F:NADP binding"/>
    <property type="evidence" value="ECO:0007669"/>
    <property type="project" value="InterPro"/>
</dbReference>
<dbReference type="Pfam" id="PF00186">
    <property type="entry name" value="DHFR_1"/>
    <property type="match status" value="1"/>
</dbReference>
<dbReference type="GO" id="GO:0046655">
    <property type="term" value="P:folic acid metabolic process"/>
    <property type="evidence" value="ECO:0007669"/>
    <property type="project" value="TreeGrafter"/>
</dbReference>
<dbReference type="PANTHER" id="PTHR48069">
    <property type="entry name" value="DIHYDROFOLATE REDUCTASE"/>
    <property type="match status" value="1"/>
</dbReference>
<dbReference type="KEGG" id="epa:110250612"/>
<dbReference type="InterPro" id="IPR024072">
    <property type="entry name" value="DHFR-like_dom_sf"/>
</dbReference>
<dbReference type="Proteomes" id="UP000887567">
    <property type="component" value="Unplaced"/>
</dbReference>
<reference evidence="8" key="1">
    <citation type="submission" date="2022-11" db="UniProtKB">
        <authorList>
            <consortium name="EnsemblMetazoa"/>
        </authorList>
    </citation>
    <scope>IDENTIFICATION</scope>
</reference>
<dbReference type="EnsemblMetazoa" id="XM_021057213.2">
    <property type="protein sequence ID" value="XP_020912872.1"/>
    <property type="gene ID" value="LOC110250612"/>
</dbReference>
<evidence type="ECO:0000256" key="6">
    <source>
        <dbReference type="ARBA" id="ARBA00048873"/>
    </source>
</evidence>
<evidence type="ECO:0000256" key="4">
    <source>
        <dbReference type="ARBA" id="ARBA00022857"/>
    </source>
</evidence>
<dbReference type="OrthoDB" id="4664297at2759"/>
<evidence type="ECO:0000256" key="2">
    <source>
        <dbReference type="ARBA" id="ARBA00012856"/>
    </source>
</evidence>
<dbReference type="GeneID" id="110250612"/>
<dbReference type="GO" id="GO:0006730">
    <property type="term" value="P:one-carbon metabolic process"/>
    <property type="evidence" value="ECO:0007669"/>
    <property type="project" value="UniProtKB-KW"/>
</dbReference>
<dbReference type="CDD" id="cd00209">
    <property type="entry name" value="DHFR"/>
    <property type="match status" value="1"/>
</dbReference>
<feature type="domain" description="DHFR" evidence="7">
    <location>
        <begin position="1"/>
        <end position="132"/>
    </location>
</feature>
<proteinExistence type="predicted"/>
<comment type="pathway">
    <text evidence="1">Cofactor biosynthesis; tetrahydrofolate biosynthesis; 5,6,7,8-tetrahydrofolate from 7,8-dihydrofolate: step 1/1.</text>
</comment>
<keyword evidence="9" id="KW-1185">Reference proteome</keyword>